<name>A0ABQ9GVR4_9NEOP</name>
<protein>
    <submittedName>
        <fullName evidence="1">Uncharacterized protein</fullName>
    </submittedName>
</protein>
<dbReference type="Proteomes" id="UP001159363">
    <property type="component" value="Chromosome 8"/>
</dbReference>
<comment type="caution">
    <text evidence="1">The sequence shown here is derived from an EMBL/GenBank/DDBJ whole genome shotgun (WGS) entry which is preliminary data.</text>
</comment>
<keyword evidence="2" id="KW-1185">Reference proteome</keyword>
<organism evidence="1 2">
    <name type="scientific">Dryococelus australis</name>
    <dbReference type="NCBI Taxonomy" id="614101"/>
    <lineage>
        <taxon>Eukaryota</taxon>
        <taxon>Metazoa</taxon>
        <taxon>Ecdysozoa</taxon>
        <taxon>Arthropoda</taxon>
        <taxon>Hexapoda</taxon>
        <taxon>Insecta</taxon>
        <taxon>Pterygota</taxon>
        <taxon>Neoptera</taxon>
        <taxon>Polyneoptera</taxon>
        <taxon>Phasmatodea</taxon>
        <taxon>Verophasmatodea</taxon>
        <taxon>Anareolatae</taxon>
        <taxon>Phasmatidae</taxon>
        <taxon>Eurycanthinae</taxon>
        <taxon>Dryococelus</taxon>
    </lineage>
</organism>
<proteinExistence type="predicted"/>
<evidence type="ECO:0000313" key="2">
    <source>
        <dbReference type="Proteomes" id="UP001159363"/>
    </source>
</evidence>
<reference evidence="1 2" key="1">
    <citation type="submission" date="2023-02" db="EMBL/GenBank/DDBJ databases">
        <title>LHISI_Scaffold_Assembly.</title>
        <authorList>
            <person name="Stuart O.P."/>
            <person name="Cleave R."/>
            <person name="Magrath M.J.L."/>
            <person name="Mikheyev A.S."/>
        </authorList>
    </citation>
    <scope>NUCLEOTIDE SEQUENCE [LARGE SCALE GENOMIC DNA]</scope>
    <source>
        <strain evidence="1">Daus_M_001</strain>
        <tissue evidence="1">Leg muscle</tissue>
    </source>
</reference>
<dbReference type="EMBL" id="JARBHB010000009">
    <property type="protein sequence ID" value="KAJ8876104.1"/>
    <property type="molecule type" value="Genomic_DNA"/>
</dbReference>
<gene>
    <name evidence="1" type="ORF">PR048_024013</name>
</gene>
<sequence length="193" mass="22841">MSHSKGSIFKTIKRMYVRIRDIIKFRKISDRDFGTLERKIRKYDRVYITKEYVEMIVTSSCKRSFIVAIPYSISNLEFKQWWYLKRTMLSQESYGKSIPGDEKTSFKPNQFMHFIYASDNSGLVARPFIHSLMKHHFRILDRKLSDLVLPADTAYPAGCIPINQKKKIDDLRKLQNCTPHTEDCQSFCYEVFV</sequence>
<accession>A0ABQ9GVR4</accession>
<evidence type="ECO:0000313" key="1">
    <source>
        <dbReference type="EMBL" id="KAJ8876104.1"/>
    </source>
</evidence>